<keyword evidence="2" id="KW-1133">Transmembrane helix</keyword>
<evidence type="ECO:0000313" key="3">
    <source>
        <dbReference type="EMBL" id="KHJ76350.1"/>
    </source>
</evidence>
<dbReference type="OrthoDB" id="5857725at2759"/>
<feature type="region of interest" description="Disordered" evidence="1">
    <location>
        <begin position="85"/>
        <end position="107"/>
    </location>
</feature>
<dbReference type="SUPFAM" id="SSF81321">
    <property type="entry name" value="Family A G protein-coupled receptor-like"/>
    <property type="match status" value="1"/>
</dbReference>
<feature type="transmembrane region" description="Helical" evidence="2">
    <location>
        <begin position="9"/>
        <end position="27"/>
    </location>
</feature>
<dbReference type="Pfam" id="PF10321">
    <property type="entry name" value="7TM_GPCR_Srt"/>
    <property type="match status" value="1"/>
</dbReference>
<gene>
    <name evidence="3" type="ORF">OESDEN_24030</name>
</gene>
<dbReference type="InterPro" id="IPR019425">
    <property type="entry name" value="7TM_GPCR_serpentine_rcpt_Srt"/>
</dbReference>
<dbReference type="PANTHER" id="PTHR23021">
    <property type="entry name" value="SERPENTINE RECEPTOR, CLASS T"/>
    <property type="match status" value="1"/>
</dbReference>
<reference evidence="3 4" key="1">
    <citation type="submission" date="2014-03" db="EMBL/GenBank/DDBJ databases">
        <title>Draft genome of the hookworm Oesophagostomum dentatum.</title>
        <authorList>
            <person name="Mitreva M."/>
        </authorList>
    </citation>
    <scope>NUCLEOTIDE SEQUENCE [LARGE SCALE GENOMIC DNA]</scope>
    <source>
        <strain evidence="3 4">OD-Hann</strain>
    </source>
</reference>
<feature type="transmembrane region" description="Helical" evidence="2">
    <location>
        <begin position="33"/>
        <end position="56"/>
    </location>
</feature>
<keyword evidence="4" id="KW-1185">Reference proteome</keyword>
<protein>
    <recommendedName>
        <fullName evidence="5">7TM GPCR serpentine receptor class x (Srx) domain-containing protein</fullName>
    </recommendedName>
</protein>
<organism evidence="3 4">
    <name type="scientific">Oesophagostomum dentatum</name>
    <name type="common">Nodular worm</name>
    <dbReference type="NCBI Taxonomy" id="61180"/>
    <lineage>
        <taxon>Eukaryota</taxon>
        <taxon>Metazoa</taxon>
        <taxon>Ecdysozoa</taxon>
        <taxon>Nematoda</taxon>
        <taxon>Chromadorea</taxon>
        <taxon>Rhabditida</taxon>
        <taxon>Rhabditina</taxon>
        <taxon>Rhabditomorpha</taxon>
        <taxon>Strongyloidea</taxon>
        <taxon>Strongylidae</taxon>
        <taxon>Oesophagostomum</taxon>
    </lineage>
</organism>
<dbReference type="AlphaFoldDB" id="A0A0B1RZF8"/>
<name>A0A0B1RZF8_OESDE</name>
<evidence type="ECO:0008006" key="5">
    <source>
        <dbReference type="Google" id="ProtNLM"/>
    </source>
</evidence>
<keyword evidence="2" id="KW-0812">Transmembrane</keyword>
<proteinExistence type="predicted"/>
<evidence type="ECO:0000256" key="1">
    <source>
        <dbReference type="SAM" id="MobiDB-lite"/>
    </source>
</evidence>
<sequence>MIKVFVQSFLICMINVVGAYIYVYMQYSTPSKWLVIVGQLAWQLSAGSVCIIYLTVNRTIRRGVIELLIPQRWVGKVHAVLAPTTPASGAHTPSGGHLTKSRPSPVK</sequence>
<dbReference type="PANTHER" id="PTHR23021:SF11">
    <property type="entry name" value="SERPENTINE RECEPTOR, CLASS T"/>
    <property type="match status" value="1"/>
</dbReference>
<evidence type="ECO:0000256" key="2">
    <source>
        <dbReference type="SAM" id="Phobius"/>
    </source>
</evidence>
<dbReference type="EMBL" id="KN611842">
    <property type="protein sequence ID" value="KHJ76350.1"/>
    <property type="molecule type" value="Genomic_DNA"/>
</dbReference>
<keyword evidence="2" id="KW-0472">Membrane</keyword>
<evidence type="ECO:0000313" key="4">
    <source>
        <dbReference type="Proteomes" id="UP000053660"/>
    </source>
</evidence>
<accession>A0A0B1RZF8</accession>
<dbReference type="Proteomes" id="UP000053660">
    <property type="component" value="Unassembled WGS sequence"/>
</dbReference>